<dbReference type="SUPFAM" id="SSF109905">
    <property type="entry name" value="Surp module (SWAP domain)"/>
    <property type="match status" value="2"/>
</dbReference>
<sequence length="285" mass="33469">MKSHTMEPEDTQLKEDIKTTIGYIKQHGVDFESKLLEDERFSFIKKDHPLHEYYVKLLNEATTTDSSEDDAGKRERDIARPQDFLFSRYDTGISRRDMELIKLTARYYAKDESILERLVSKNSKARLDFINSSHPLHKTFTDFVAQYKRIDSFTGQEIKKSKRDIIDDCFGRAQYWEFAKDKDREHDKLVELCKIQFAAIPWDKFTQVAKFSIPENTEMLQDSLDLEQMRLRRVQVGMKLFDSIRTTNEEENAVPDQVKPKGGDLKGKKRKIRAVGETRLKKSKK</sequence>
<dbReference type="Gene3D" id="1.10.10.790">
    <property type="entry name" value="Surp module"/>
    <property type="match status" value="2"/>
</dbReference>
<dbReference type="PANTHER" id="PTHR15316:SF1">
    <property type="entry name" value="SPLICING FACTOR 3A SUBUNIT 1"/>
    <property type="match status" value="1"/>
</dbReference>
<evidence type="ECO:0000256" key="5">
    <source>
        <dbReference type="ARBA" id="ARBA00023187"/>
    </source>
</evidence>
<reference evidence="9" key="4">
    <citation type="submission" date="2025-08" db="UniProtKB">
        <authorList>
            <consortium name="RefSeq"/>
        </authorList>
    </citation>
    <scope>IDENTIFICATION</scope>
    <source>
        <strain evidence="9">CBS432</strain>
    </source>
</reference>
<evidence type="ECO:0000256" key="7">
    <source>
        <dbReference type="SAM" id="MobiDB-lite"/>
    </source>
</evidence>
<dbReference type="InterPro" id="IPR035967">
    <property type="entry name" value="SWAP/Surp_sf"/>
</dbReference>
<comment type="subcellular location">
    <subcellularLocation>
        <location evidence="1">Nucleus</location>
    </subcellularLocation>
</comment>
<dbReference type="GeneID" id="54631427"/>
<reference evidence="9" key="2">
    <citation type="submission" date="2020-01" db="EMBL/GenBank/DDBJ databases">
        <title>Population-level Yeast Reference Genomes.</title>
        <authorList>
            <person name="Yue J.-X."/>
        </authorList>
    </citation>
    <scope>NUCLEOTIDE SEQUENCE</scope>
    <source>
        <strain evidence="9">CBS432</strain>
    </source>
</reference>
<evidence type="ECO:0000256" key="3">
    <source>
        <dbReference type="ARBA" id="ARBA00022728"/>
    </source>
</evidence>
<evidence type="ECO:0000313" key="9">
    <source>
        <dbReference type="RefSeq" id="XP_033767098.1"/>
    </source>
</evidence>
<name>A0A8B8UTP9_SACPA</name>
<dbReference type="InterPro" id="IPR045146">
    <property type="entry name" value="SF3A1"/>
</dbReference>
<dbReference type="KEGG" id="spao:SPAR_J00180"/>
<feature type="domain" description="SURP motif" evidence="8">
    <location>
        <begin position="100"/>
        <end position="140"/>
    </location>
</feature>
<dbReference type="InterPro" id="IPR000061">
    <property type="entry name" value="Surp"/>
</dbReference>
<dbReference type="PANTHER" id="PTHR15316">
    <property type="entry name" value="SPLICEOSOME ASSOCIATED PROTEIN 114/SWAP SPLICING FACTOR-RELATED"/>
    <property type="match status" value="1"/>
</dbReference>
<dbReference type="AlphaFoldDB" id="A0A8B8UTP9"/>
<reference evidence="9" key="1">
    <citation type="journal article" date="2017" name="Nat. Genet.">
        <title>Contrasting evolutionary genome dynamics between domesticated and wild yeasts.</title>
        <authorList>
            <person name="Yue J.X."/>
            <person name="Li J."/>
            <person name="Aigrain L."/>
            <person name="Hallin J."/>
            <person name="Persson K."/>
            <person name="Oliver K."/>
            <person name="Bergstrom A."/>
            <person name="Coupland P."/>
            <person name="Warringer J."/>
            <person name="Lagomarsino M.C."/>
            <person name="Fischer G."/>
            <person name="Durbin R."/>
            <person name="Liti G."/>
        </authorList>
    </citation>
    <scope>NUCLEOTIDE SEQUENCE</scope>
    <source>
        <strain evidence="9">CBS432</strain>
    </source>
</reference>
<dbReference type="PROSITE" id="PS50128">
    <property type="entry name" value="SURP"/>
    <property type="match status" value="2"/>
</dbReference>
<dbReference type="GO" id="GO:0005686">
    <property type="term" value="C:U2 snRNP"/>
    <property type="evidence" value="ECO:0007669"/>
    <property type="project" value="TreeGrafter"/>
</dbReference>
<evidence type="ECO:0000259" key="8">
    <source>
        <dbReference type="PROSITE" id="PS50128"/>
    </source>
</evidence>
<protein>
    <submittedName>
        <fullName evidence="9">Prp21p</fullName>
    </submittedName>
</protein>
<dbReference type="GO" id="GO:0000381">
    <property type="term" value="P:regulation of alternative mRNA splicing, via spliceosome"/>
    <property type="evidence" value="ECO:0007669"/>
    <property type="project" value="TreeGrafter"/>
</dbReference>
<keyword evidence="2" id="KW-0507">mRNA processing</keyword>
<proteinExistence type="predicted"/>
<dbReference type="GO" id="GO:0071004">
    <property type="term" value="C:U2-type prespliceosome"/>
    <property type="evidence" value="ECO:0007669"/>
    <property type="project" value="TreeGrafter"/>
</dbReference>
<evidence type="ECO:0000256" key="4">
    <source>
        <dbReference type="ARBA" id="ARBA00022737"/>
    </source>
</evidence>
<dbReference type="Pfam" id="PF01805">
    <property type="entry name" value="Surp"/>
    <property type="match status" value="2"/>
</dbReference>
<feature type="region of interest" description="Disordered" evidence="7">
    <location>
        <begin position="249"/>
        <end position="270"/>
    </location>
</feature>
<dbReference type="GO" id="GO:0003723">
    <property type="term" value="F:RNA binding"/>
    <property type="evidence" value="ECO:0007669"/>
    <property type="project" value="InterPro"/>
</dbReference>
<dbReference type="Pfam" id="PF12230">
    <property type="entry name" value="PRP21_like_P"/>
    <property type="match status" value="1"/>
</dbReference>
<evidence type="ECO:0000256" key="6">
    <source>
        <dbReference type="ARBA" id="ARBA00023242"/>
    </source>
</evidence>
<accession>A0A8B8UTP9</accession>
<gene>
    <name evidence="9" type="primary">PRP21</name>
    <name evidence="9" type="ORF">SPAR_J00180</name>
</gene>
<dbReference type="RefSeq" id="XP_033767098.1">
    <property type="nucleotide sequence ID" value="XM_033911207.1"/>
</dbReference>
<evidence type="ECO:0000256" key="1">
    <source>
        <dbReference type="ARBA" id="ARBA00004123"/>
    </source>
</evidence>
<feature type="domain" description="SURP motif" evidence="8">
    <location>
        <begin position="16"/>
        <end position="54"/>
    </location>
</feature>
<organism evidence="9">
    <name type="scientific">Saccharomyces paradoxus</name>
    <name type="common">Yeast</name>
    <name type="synonym">Saccharomyces douglasii</name>
    <dbReference type="NCBI Taxonomy" id="27291"/>
    <lineage>
        <taxon>Eukaryota</taxon>
        <taxon>Fungi</taxon>
        <taxon>Dikarya</taxon>
        <taxon>Ascomycota</taxon>
        <taxon>Saccharomycotina</taxon>
        <taxon>Saccharomycetes</taxon>
        <taxon>Saccharomycetales</taxon>
        <taxon>Saccharomycetaceae</taxon>
        <taxon>Saccharomyces</taxon>
    </lineage>
</organism>
<dbReference type="Gene3D" id="6.10.250.1320">
    <property type="match status" value="1"/>
</dbReference>
<keyword evidence="3" id="KW-0747">Spliceosome</keyword>
<evidence type="ECO:0000256" key="2">
    <source>
        <dbReference type="ARBA" id="ARBA00022664"/>
    </source>
</evidence>
<dbReference type="GO" id="GO:0045292">
    <property type="term" value="P:mRNA cis splicing, via spliceosome"/>
    <property type="evidence" value="ECO:0007669"/>
    <property type="project" value="InterPro"/>
</dbReference>
<keyword evidence="6" id="KW-0539">Nucleus</keyword>
<keyword evidence="4" id="KW-0677">Repeat</keyword>
<dbReference type="GO" id="GO:0071013">
    <property type="term" value="C:catalytic step 2 spliceosome"/>
    <property type="evidence" value="ECO:0007669"/>
    <property type="project" value="TreeGrafter"/>
</dbReference>
<dbReference type="SMART" id="SM00648">
    <property type="entry name" value="SWAP"/>
    <property type="match status" value="2"/>
</dbReference>
<keyword evidence="5" id="KW-0508">mRNA splicing</keyword>
<dbReference type="VEuPathDB" id="FungiDB:SPAR_J00180"/>
<dbReference type="OrthoDB" id="447637at2759"/>
<dbReference type="InterPro" id="IPR022030">
    <property type="entry name" value="SF3A1_dom"/>
</dbReference>
<reference evidence="9" key="3">
    <citation type="submission" date="2025-07" db="EMBL/GenBank/DDBJ databases">
        <authorList>
            <consortium name="NCBI Genome Project"/>
        </authorList>
    </citation>
    <scope>NUCLEOTIDE SEQUENCE</scope>
    <source>
        <strain evidence="9">CBS432</strain>
    </source>
</reference>